<evidence type="ECO:0000256" key="4">
    <source>
        <dbReference type="ARBA" id="ARBA00022729"/>
    </source>
</evidence>
<evidence type="ECO:0000256" key="6">
    <source>
        <dbReference type="SAM" id="SignalP"/>
    </source>
</evidence>
<keyword evidence="8" id="KW-1185">Reference proteome</keyword>
<accession>A0ABM4APK6</accession>
<organism evidence="8 9">
    <name type="scientific">Vanessa tameamea</name>
    <name type="common">Kamehameha butterfly</name>
    <dbReference type="NCBI Taxonomy" id="334116"/>
    <lineage>
        <taxon>Eukaryota</taxon>
        <taxon>Metazoa</taxon>
        <taxon>Ecdysozoa</taxon>
        <taxon>Arthropoda</taxon>
        <taxon>Hexapoda</taxon>
        <taxon>Insecta</taxon>
        <taxon>Pterygota</taxon>
        <taxon>Neoptera</taxon>
        <taxon>Endopterygota</taxon>
        <taxon>Lepidoptera</taxon>
        <taxon>Glossata</taxon>
        <taxon>Ditrysia</taxon>
        <taxon>Papilionoidea</taxon>
        <taxon>Nymphalidae</taxon>
        <taxon>Nymphalinae</taxon>
        <taxon>Vanessa</taxon>
    </lineage>
</organism>
<dbReference type="CDD" id="cd00916">
    <property type="entry name" value="Npc2_like"/>
    <property type="match status" value="1"/>
</dbReference>
<dbReference type="PANTHER" id="PTHR11306:SF68">
    <property type="entry name" value="NPC INTRACELLULAR CHOLESTEROL TRANSPORTER 2"/>
    <property type="match status" value="1"/>
</dbReference>
<evidence type="ECO:0000256" key="1">
    <source>
        <dbReference type="ARBA" id="ARBA00004613"/>
    </source>
</evidence>
<dbReference type="InterPro" id="IPR039670">
    <property type="entry name" value="NPC2-like"/>
</dbReference>
<keyword evidence="5" id="KW-1015">Disulfide bond</keyword>
<dbReference type="Pfam" id="PF02221">
    <property type="entry name" value="E1_DerP2_DerF2"/>
    <property type="match status" value="1"/>
</dbReference>
<keyword evidence="4 6" id="KW-0732">Signal</keyword>
<dbReference type="InterPro" id="IPR033916">
    <property type="entry name" value="ML_Npc2-like"/>
</dbReference>
<evidence type="ECO:0000256" key="3">
    <source>
        <dbReference type="ARBA" id="ARBA00022525"/>
    </source>
</evidence>
<feature type="chain" id="PRO_5046413673" evidence="6">
    <location>
        <begin position="17"/>
        <end position="147"/>
    </location>
</feature>
<comment type="similarity">
    <text evidence="2">Belongs to the NPC2 family.</text>
</comment>
<feature type="signal peptide" evidence="6">
    <location>
        <begin position="1"/>
        <end position="16"/>
    </location>
</feature>
<evidence type="ECO:0000313" key="8">
    <source>
        <dbReference type="Proteomes" id="UP001652626"/>
    </source>
</evidence>
<feature type="domain" description="MD-2-related lipid-recognition" evidence="7">
    <location>
        <begin position="19"/>
        <end position="143"/>
    </location>
</feature>
<dbReference type="PANTHER" id="PTHR11306">
    <property type="entry name" value="NIEMANN PICK TYPE C2 PROTEIN NPC2-RELATED"/>
    <property type="match status" value="1"/>
</dbReference>
<comment type="subcellular location">
    <subcellularLocation>
        <location evidence="1">Secreted</location>
    </subcellularLocation>
</comment>
<evidence type="ECO:0000256" key="2">
    <source>
        <dbReference type="ARBA" id="ARBA00006370"/>
    </source>
</evidence>
<reference evidence="9" key="1">
    <citation type="submission" date="2025-08" db="UniProtKB">
        <authorList>
            <consortium name="RefSeq"/>
        </authorList>
    </citation>
    <scope>IDENTIFICATION</scope>
    <source>
        <tissue evidence="9">Whole body</tissue>
    </source>
</reference>
<dbReference type="SUPFAM" id="SSF81296">
    <property type="entry name" value="E set domains"/>
    <property type="match status" value="1"/>
</dbReference>
<dbReference type="InterPro" id="IPR003172">
    <property type="entry name" value="ML_dom"/>
</dbReference>
<proteinExistence type="inferred from homology"/>
<dbReference type="GeneID" id="113402112"/>
<sequence length="147" mass="16117">MLFLITVAVILASAQAKFYTDCGSKLATIQKVEISGCAEEAKECILRRNTNVSIAIDFTPTVDAKNLETVVHGIIMNLPFPFPLPQPDACKDSGLVCPIKSGEKVSYKSSMPILKSYPKVKVDVKWELKNDDEEDLICVIIGAKLTK</sequence>
<dbReference type="Gene3D" id="2.60.40.770">
    <property type="match status" value="1"/>
</dbReference>
<dbReference type="Proteomes" id="UP001652626">
    <property type="component" value="Chromosome 15"/>
</dbReference>
<evidence type="ECO:0000256" key="5">
    <source>
        <dbReference type="ARBA" id="ARBA00023157"/>
    </source>
</evidence>
<evidence type="ECO:0000259" key="7">
    <source>
        <dbReference type="SMART" id="SM00737"/>
    </source>
</evidence>
<gene>
    <name evidence="9" type="primary">LOC113402112</name>
</gene>
<evidence type="ECO:0000313" key="9">
    <source>
        <dbReference type="RefSeq" id="XP_064073235.1"/>
    </source>
</evidence>
<protein>
    <submittedName>
        <fullName evidence="9">Ecdysteroid-regulated 16 kDa protein-like</fullName>
    </submittedName>
</protein>
<dbReference type="SMART" id="SM00737">
    <property type="entry name" value="ML"/>
    <property type="match status" value="1"/>
</dbReference>
<dbReference type="RefSeq" id="XP_064073235.1">
    <property type="nucleotide sequence ID" value="XM_064217165.1"/>
</dbReference>
<keyword evidence="3" id="KW-0964">Secreted</keyword>
<name>A0ABM4APK6_VANTA</name>
<dbReference type="InterPro" id="IPR014756">
    <property type="entry name" value="Ig_E-set"/>
</dbReference>